<dbReference type="KEGG" id="cmo:103503645"/>
<evidence type="ECO:0000256" key="8">
    <source>
        <dbReference type="SAM" id="SignalP"/>
    </source>
</evidence>
<dbReference type="GO" id="GO:0030246">
    <property type="term" value="F:carbohydrate binding"/>
    <property type="evidence" value="ECO:0007669"/>
    <property type="project" value="InterPro"/>
</dbReference>
<evidence type="ECO:0000259" key="10">
    <source>
        <dbReference type="Pfam" id="PF14686"/>
    </source>
</evidence>
<evidence type="ECO:0000313" key="11">
    <source>
        <dbReference type="Proteomes" id="UP001652600"/>
    </source>
</evidence>
<sequence>MKNSNSFSSILFCLFSSFLFPFISSTTPSWPPMNSRHAVSTAATPPPPLQLHIIDQHVVMDNGIIKVNLSNPKGMVNGIEYGGIENLLSTDNDEDDRGYWDIVWNLEGSSGTKGILDRLETTDFKVIVENEEQIELSFSRTYNNSSTGGKLIPLNIDKRFVMLRNSSGFYTYAIYEHLKEWPAFNLDNTRIAFKPRKDKFHYMAVADKRQRLMPLPDDRKPPRGQALAYPEAVLLVDPIEPQFKGEVDDKYQYGCESKDSRVHGWISTDPPIGLWQISPTEEFRSGGPLKQFLTSHVGPTTLTVFHSTHYAGEDMVIKFGDNEPWKKVFGPIFIHLNSLPEGEDPLRLWQNAKEQMMAEVQSWPYGFIASEDFPKSDQRGTVSGRFLIRERYVSDESVPASGAYVGLALPGGLGSWQNESKGYQFWTRADQNGSFSLNNVRSGNYSLYGWVPNFIGNYQYSAFIVVTPGSDINVGELVFEPPRDGPTLWEIGIPDRTAAEFYIPDPNPKYINKLYVNHSDRFRQYGLWERYAELYPNEDLVYTVGLSDYKKDWFFAQVTRKIGDNKYAGTTWKIKFQLDSPDTHGTYRLRLALATAHAAELQVRLNDAQALPPLFTTGLIGKDNTVARHGIHGLYRLYTVDIPGGELVVGNNTILLTQASSNSPFVGIMYDYIRLEGPLTSKM</sequence>
<dbReference type="SUPFAM" id="SSF49785">
    <property type="entry name" value="Galactose-binding domain-like"/>
    <property type="match status" value="1"/>
</dbReference>
<dbReference type="Pfam" id="PF14683">
    <property type="entry name" value="CBM-like"/>
    <property type="match status" value="1"/>
</dbReference>
<evidence type="ECO:0000256" key="3">
    <source>
        <dbReference type="ARBA" id="ARBA00010418"/>
    </source>
</evidence>
<dbReference type="CDD" id="cd10316">
    <property type="entry name" value="RGL4_M"/>
    <property type="match status" value="1"/>
</dbReference>
<dbReference type="GeneID" id="103503645"/>
<dbReference type="GO" id="GO:0005576">
    <property type="term" value="C:extracellular region"/>
    <property type="evidence" value="ECO:0007669"/>
    <property type="project" value="UniProtKB-SubCell"/>
</dbReference>
<evidence type="ECO:0000256" key="6">
    <source>
        <dbReference type="ARBA" id="ARBA00022729"/>
    </source>
</evidence>
<dbReference type="EC" id="4.2.2.23" evidence="4"/>
<dbReference type="SUPFAM" id="SSF49452">
    <property type="entry name" value="Starch-binding domain-like"/>
    <property type="match status" value="1"/>
</dbReference>
<comment type="catalytic activity">
    <reaction evidence="1">
        <text>Endotype eliminative cleavage of L-alpha-rhamnopyranosyl-(1-&gt;4)-alpha-D-galactopyranosyluronic acid bonds of rhamnogalacturonan I domains in ramified hairy regions of pectin leaving L-rhamnopyranose at the reducing end and 4-deoxy-4,5-unsaturated D-galactopyranosyluronic acid at the non-reducing end.</text>
        <dbReference type="EC" id="4.2.2.23"/>
    </reaction>
</comment>
<protein>
    <recommendedName>
        <fullName evidence="4">rhamnogalacturonan endolyase</fullName>
        <ecNumber evidence="4">4.2.2.23</ecNumber>
    </recommendedName>
</protein>
<dbReference type="InterPro" id="IPR029413">
    <property type="entry name" value="RG-lyase_II"/>
</dbReference>
<keyword evidence="7 12" id="KW-0456">Lyase</keyword>
<evidence type="ECO:0000259" key="9">
    <source>
        <dbReference type="Pfam" id="PF14683"/>
    </source>
</evidence>
<dbReference type="Proteomes" id="UP001652600">
    <property type="component" value="Chromosome 4"/>
</dbReference>
<evidence type="ECO:0000256" key="1">
    <source>
        <dbReference type="ARBA" id="ARBA00001324"/>
    </source>
</evidence>
<dbReference type="CDD" id="cd10320">
    <property type="entry name" value="RGL4_N"/>
    <property type="match status" value="1"/>
</dbReference>
<feature type="domain" description="Rhamnogalacturonan lyase" evidence="9">
    <location>
        <begin position="487"/>
        <end position="675"/>
    </location>
</feature>
<dbReference type="Pfam" id="PF06045">
    <property type="entry name" value="Rhamnogal_lyase"/>
    <property type="match status" value="1"/>
</dbReference>
<name>A0A1S3CQI8_CUCME</name>
<dbReference type="Gene3D" id="2.60.120.260">
    <property type="entry name" value="Galactose-binding domain-like"/>
    <property type="match status" value="1"/>
</dbReference>
<feature type="chain" id="PRO_5044565747" description="rhamnogalacturonan endolyase" evidence="8">
    <location>
        <begin position="26"/>
        <end position="683"/>
    </location>
</feature>
<dbReference type="RefSeq" id="XP_008466140.3">
    <property type="nucleotide sequence ID" value="XM_008467918.3"/>
</dbReference>
<organism evidence="11 12">
    <name type="scientific">Cucumis melo</name>
    <name type="common">Muskmelon</name>
    <dbReference type="NCBI Taxonomy" id="3656"/>
    <lineage>
        <taxon>Eukaryota</taxon>
        <taxon>Viridiplantae</taxon>
        <taxon>Streptophyta</taxon>
        <taxon>Embryophyta</taxon>
        <taxon>Tracheophyta</taxon>
        <taxon>Spermatophyta</taxon>
        <taxon>Magnoliopsida</taxon>
        <taxon>eudicotyledons</taxon>
        <taxon>Gunneridae</taxon>
        <taxon>Pentapetalae</taxon>
        <taxon>rosids</taxon>
        <taxon>fabids</taxon>
        <taxon>Cucurbitales</taxon>
        <taxon>Cucurbitaceae</taxon>
        <taxon>Benincaseae</taxon>
        <taxon>Cucumis</taxon>
    </lineage>
</organism>
<dbReference type="InterPro" id="IPR013784">
    <property type="entry name" value="Carb-bd-like_fold"/>
</dbReference>
<dbReference type="Pfam" id="PF14686">
    <property type="entry name" value="fn3_3"/>
    <property type="match status" value="1"/>
</dbReference>
<dbReference type="AlphaFoldDB" id="A0A1S3CQI8"/>
<comment type="similarity">
    <text evidence="3">Belongs to the polysaccharide lyase 4 family.</text>
</comment>
<feature type="domain" description="Rhamnogalacturonan lyase" evidence="10">
    <location>
        <begin position="401"/>
        <end position="473"/>
    </location>
</feature>
<keyword evidence="6 8" id="KW-0732">Signal</keyword>
<dbReference type="InterPro" id="IPR029411">
    <property type="entry name" value="RG-lyase_III"/>
</dbReference>
<dbReference type="InParanoid" id="A0A1S3CQI8"/>
<evidence type="ECO:0000313" key="12">
    <source>
        <dbReference type="RefSeq" id="XP_008466140.3"/>
    </source>
</evidence>
<evidence type="ECO:0000256" key="5">
    <source>
        <dbReference type="ARBA" id="ARBA00022525"/>
    </source>
</evidence>
<accession>A0A1S3CQI8</accession>
<dbReference type="SUPFAM" id="SSF74650">
    <property type="entry name" value="Galactose mutarotase-like"/>
    <property type="match status" value="1"/>
</dbReference>
<dbReference type="InterPro" id="IPR051850">
    <property type="entry name" value="Polysacch_Lyase_4"/>
</dbReference>
<dbReference type="InterPro" id="IPR011013">
    <property type="entry name" value="Gal_mutarotase_sf_dom"/>
</dbReference>
<dbReference type="Gene3D" id="2.60.40.1120">
    <property type="entry name" value="Carboxypeptidase-like, regulatory domain"/>
    <property type="match status" value="1"/>
</dbReference>
<dbReference type="GO" id="GO:0005975">
    <property type="term" value="P:carbohydrate metabolic process"/>
    <property type="evidence" value="ECO:0007669"/>
    <property type="project" value="InterPro"/>
</dbReference>
<dbReference type="PANTHER" id="PTHR32018:SF1">
    <property type="entry name" value="RHAMNOGALACTURONAN ENDOLYASE"/>
    <property type="match status" value="1"/>
</dbReference>
<comment type="subcellular location">
    <subcellularLocation>
        <location evidence="2">Secreted</location>
    </subcellularLocation>
</comment>
<keyword evidence="5" id="KW-0964">Secreted</keyword>
<feature type="signal peptide" evidence="8">
    <location>
        <begin position="1"/>
        <end position="25"/>
    </location>
</feature>
<evidence type="ECO:0000256" key="7">
    <source>
        <dbReference type="ARBA" id="ARBA00023239"/>
    </source>
</evidence>
<dbReference type="InterPro" id="IPR010325">
    <property type="entry name" value="Rhamnogal_lyase"/>
</dbReference>
<reference evidence="12" key="1">
    <citation type="submission" date="2025-08" db="UniProtKB">
        <authorList>
            <consortium name="RefSeq"/>
        </authorList>
    </citation>
    <scope>IDENTIFICATION</scope>
    <source>
        <tissue evidence="12">Stem</tissue>
    </source>
</reference>
<evidence type="ECO:0000256" key="4">
    <source>
        <dbReference type="ARBA" id="ARBA00012437"/>
    </source>
</evidence>
<dbReference type="InterPro" id="IPR014718">
    <property type="entry name" value="GH-type_carb-bd"/>
</dbReference>
<dbReference type="PANTHER" id="PTHR32018">
    <property type="entry name" value="RHAMNOGALACTURONATE LYASE FAMILY PROTEIN"/>
    <property type="match status" value="1"/>
</dbReference>
<keyword evidence="11" id="KW-1185">Reference proteome</keyword>
<dbReference type="GO" id="GO:0102210">
    <property type="term" value="F:rhamnogalacturonan endolyase activity"/>
    <property type="evidence" value="ECO:0007669"/>
    <property type="project" value="UniProtKB-EC"/>
</dbReference>
<proteinExistence type="inferred from homology"/>
<dbReference type="CDD" id="cd10317">
    <property type="entry name" value="RGL4_C"/>
    <property type="match status" value="1"/>
</dbReference>
<dbReference type="Gramene" id="MELO3C003506.2.1">
    <property type="protein sequence ID" value="MELO3C003506.2.1"/>
    <property type="gene ID" value="MELO3C003506.2"/>
</dbReference>
<dbReference type="InterPro" id="IPR008979">
    <property type="entry name" value="Galactose-bd-like_sf"/>
</dbReference>
<dbReference type="Gene3D" id="2.70.98.10">
    <property type="match status" value="1"/>
</dbReference>
<gene>
    <name evidence="12" type="primary">LOC103503645</name>
</gene>
<evidence type="ECO:0000256" key="2">
    <source>
        <dbReference type="ARBA" id="ARBA00004613"/>
    </source>
</evidence>
<dbReference type="eggNOG" id="ENOG502QQM5">
    <property type="taxonomic scope" value="Eukaryota"/>
</dbReference>